<evidence type="ECO:0000313" key="1">
    <source>
        <dbReference type="EMBL" id="MFL4469816.1"/>
    </source>
</evidence>
<keyword evidence="2" id="KW-1185">Reference proteome</keyword>
<evidence type="ECO:0000313" key="2">
    <source>
        <dbReference type="Proteomes" id="UP001627408"/>
    </source>
</evidence>
<gene>
    <name evidence="1" type="ORF">ACERZ8_08035</name>
</gene>
<reference evidence="1 2" key="1">
    <citation type="submission" date="2024-08" db="EMBL/GenBank/DDBJ databases">
        <title>Tateyamaria sp. nov., isolated from marine algae.</title>
        <authorList>
            <person name="Choi B.J."/>
            <person name="Kim J.M."/>
            <person name="Lee J.K."/>
            <person name="Choi D.G."/>
            <person name="Bayburt H."/>
            <person name="Baek J.H."/>
            <person name="Han D.M."/>
            <person name="Jeon C.O."/>
        </authorList>
    </citation>
    <scope>NUCLEOTIDE SEQUENCE [LARGE SCALE GENOMIC DNA]</scope>
    <source>
        <strain evidence="1 2">KMU-156</strain>
    </source>
</reference>
<accession>A0ABW8URT4</accession>
<dbReference type="Proteomes" id="UP001627408">
    <property type="component" value="Unassembled WGS sequence"/>
</dbReference>
<organism evidence="1 2">
    <name type="scientific">Tateyamaria armeniaca</name>
    <dbReference type="NCBI Taxonomy" id="2518930"/>
    <lineage>
        <taxon>Bacteria</taxon>
        <taxon>Pseudomonadati</taxon>
        <taxon>Pseudomonadota</taxon>
        <taxon>Alphaproteobacteria</taxon>
        <taxon>Rhodobacterales</taxon>
        <taxon>Roseobacteraceae</taxon>
        <taxon>Tateyamaria</taxon>
    </lineage>
</organism>
<name>A0ABW8URT4_9RHOB</name>
<comment type="caution">
    <text evidence="1">The sequence shown here is derived from an EMBL/GenBank/DDBJ whole genome shotgun (WGS) entry which is preliminary data.</text>
</comment>
<proteinExistence type="predicted"/>
<sequence length="146" mass="16345">MPDLIPAAAKKKMEGACKKFAKKVGKAVKSIDDKGKIEKAIKEKCKKEIGSIDKTVVKFFADQLKKELAKKNKKIDGETPIPKIDKKWVPKPPGSGVPSLTIPITEFVLDPKHDVKGKFSIKVWADPREFEKKDKGVMVNFTLVNW</sequence>
<dbReference type="RefSeq" id="WP_407591719.1">
    <property type="nucleotide sequence ID" value="NZ_JBHDIY010000002.1"/>
</dbReference>
<dbReference type="EMBL" id="JBHDIY010000002">
    <property type="protein sequence ID" value="MFL4469816.1"/>
    <property type="molecule type" value="Genomic_DNA"/>
</dbReference>
<protein>
    <submittedName>
        <fullName evidence="1">Uncharacterized protein</fullName>
    </submittedName>
</protein>